<accession>A0ABZ0HT09</accession>
<dbReference type="RefSeq" id="WP_407338972.1">
    <property type="nucleotide sequence ID" value="NZ_CP136862.1"/>
</dbReference>
<evidence type="ECO:0000313" key="1">
    <source>
        <dbReference type="EMBL" id="WOJ89524.1"/>
    </source>
</evidence>
<sequence>MASEEEAKRIKDKYGGELSRRPGVFAISLQRAAPGHFVLHVFVDRSAPLPEPEQIEEVDVIFEHQDRLRP</sequence>
<organism evidence="1 2">
    <name type="scientific">Methylocapsa polymorpha</name>
    <dbReference type="NCBI Taxonomy" id="3080828"/>
    <lineage>
        <taxon>Bacteria</taxon>
        <taxon>Pseudomonadati</taxon>
        <taxon>Pseudomonadota</taxon>
        <taxon>Alphaproteobacteria</taxon>
        <taxon>Hyphomicrobiales</taxon>
        <taxon>Beijerinckiaceae</taxon>
        <taxon>Methylocapsa</taxon>
    </lineage>
</organism>
<keyword evidence="2" id="KW-1185">Reference proteome</keyword>
<protein>
    <submittedName>
        <fullName evidence="1">Uncharacterized protein</fullName>
    </submittedName>
</protein>
<dbReference type="Proteomes" id="UP001626536">
    <property type="component" value="Chromosome"/>
</dbReference>
<name>A0ABZ0HT09_9HYPH</name>
<evidence type="ECO:0000313" key="2">
    <source>
        <dbReference type="Proteomes" id="UP001626536"/>
    </source>
</evidence>
<gene>
    <name evidence="1" type="ORF">RZS28_17330</name>
</gene>
<reference evidence="1 2" key="1">
    <citation type="submission" date="2023-10" db="EMBL/GenBank/DDBJ databases">
        <title>Novel methanotroph of the genus Methylocapsa from a subarctic wetland.</title>
        <authorList>
            <person name="Belova S.E."/>
            <person name="Oshkin I.Y."/>
            <person name="Miroshnikov K."/>
            <person name="Dedysh S.N."/>
        </authorList>
    </citation>
    <scope>NUCLEOTIDE SEQUENCE [LARGE SCALE GENOMIC DNA]</scope>
    <source>
        <strain evidence="1 2">RX1</strain>
    </source>
</reference>
<dbReference type="EMBL" id="CP136862">
    <property type="protein sequence ID" value="WOJ89524.1"/>
    <property type="molecule type" value="Genomic_DNA"/>
</dbReference>
<proteinExistence type="predicted"/>